<reference evidence="5 6" key="1">
    <citation type="submission" date="2018-10" db="EMBL/GenBank/DDBJ databases">
        <authorList>
            <person name="Li J."/>
        </authorList>
    </citation>
    <scope>NUCLEOTIDE SEQUENCE [LARGE SCALE GENOMIC DNA]</scope>
    <source>
        <strain evidence="5 6">JCM 11654</strain>
    </source>
</reference>
<dbReference type="GO" id="GO:0003700">
    <property type="term" value="F:DNA-binding transcription factor activity"/>
    <property type="evidence" value="ECO:0007669"/>
    <property type="project" value="InterPro"/>
</dbReference>
<evidence type="ECO:0000256" key="3">
    <source>
        <dbReference type="ARBA" id="ARBA00023163"/>
    </source>
</evidence>
<evidence type="ECO:0000313" key="5">
    <source>
        <dbReference type="EMBL" id="RLP79349.1"/>
    </source>
</evidence>
<dbReference type="Pfam" id="PF12833">
    <property type="entry name" value="HTH_18"/>
    <property type="match status" value="1"/>
</dbReference>
<dbReference type="Proteomes" id="UP000269438">
    <property type="component" value="Unassembled WGS sequence"/>
</dbReference>
<dbReference type="PROSITE" id="PS00041">
    <property type="entry name" value="HTH_ARAC_FAMILY_1"/>
    <property type="match status" value="1"/>
</dbReference>
<keyword evidence="2" id="KW-0238">DNA-binding</keyword>
<evidence type="ECO:0000256" key="1">
    <source>
        <dbReference type="ARBA" id="ARBA00023015"/>
    </source>
</evidence>
<sequence length="298" mass="32691">MSPTLEAVPVYGALDRALASLEWVLSESHRTRYSSGERVLSPVDTPGFSYLSSGTASMRVGSEWIELEAGDVLFYPRGGLHEVRAGMSSEIISVTFAAAEPSQNTLGLFPDALLVTRFHEHEPNLALLIESMARCVLSATETEISKPRRDGDLVVCGLMTNMIVSALVRQWVELGCAPERWLHRVADPYISRALDALHAEPGRAWSVQDLARVAAMSRSSFAERFHTLVGQTPASYLTGVRMEAGMELLTRQGLSVSDTARRLGYESEAGFSRAFRRHTGSAPAVWRERRRGTSQPAA</sequence>
<protein>
    <submittedName>
        <fullName evidence="5">AraC family transcriptional regulator</fullName>
    </submittedName>
</protein>
<dbReference type="Gene3D" id="2.60.120.10">
    <property type="entry name" value="Jelly Rolls"/>
    <property type="match status" value="1"/>
</dbReference>
<keyword evidence="3" id="KW-0804">Transcription</keyword>
<comment type="caution">
    <text evidence="5">The sequence shown here is derived from an EMBL/GenBank/DDBJ whole genome shotgun (WGS) entry which is preliminary data.</text>
</comment>
<evidence type="ECO:0000256" key="2">
    <source>
        <dbReference type="ARBA" id="ARBA00023125"/>
    </source>
</evidence>
<feature type="domain" description="HTH araC/xylS-type" evidence="4">
    <location>
        <begin position="191"/>
        <end position="289"/>
    </location>
</feature>
<dbReference type="EMBL" id="RCUY01000015">
    <property type="protein sequence ID" value="RLP79349.1"/>
    <property type="molecule type" value="Genomic_DNA"/>
</dbReference>
<dbReference type="InterPro" id="IPR014710">
    <property type="entry name" value="RmlC-like_jellyroll"/>
</dbReference>
<dbReference type="PROSITE" id="PS01124">
    <property type="entry name" value="HTH_ARAC_FAMILY_2"/>
    <property type="match status" value="1"/>
</dbReference>
<dbReference type="InterPro" id="IPR018062">
    <property type="entry name" value="HTH_AraC-typ_CS"/>
</dbReference>
<dbReference type="InterPro" id="IPR018060">
    <property type="entry name" value="HTH_AraC"/>
</dbReference>
<dbReference type="Gene3D" id="1.10.10.60">
    <property type="entry name" value="Homeodomain-like"/>
    <property type="match status" value="1"/>
</dbReference>
<dbReference type="SUPFAM" id="SSF51182">
    <property type="entry name" value="RmlC-like cupins"/>
    <property type="match status" value="1"/>
</dbReference>
<accession>A0A3L7AG51</accession>
<dbReference type="OrthoDB" id="9801123at2"/>
<proteinExistence type="predicted"/>
<dbReference type="AlphaFoldDB" id="A0A3L7AG51"/>
<dbReference type="SMART" id="SM00342">
    <property type="entry name" value="HTH_ARAC"/>
    <property type="match status" value="1"/>
</dbReference>
<evidence type="ECO:0000259" key="4">
    <source>
        <dbReference type="PROSITE" id="PS01124"/>
    </source>
</evidence>
<dbReference type="PANTHER" id="PTHR46796">
    <property type="entry name" value="HTH-TYPE TRANSCRIPTIONAL ACTIVATOR RHAS-RELATED"/>
    <property type="match status" value="1"/>
</dbReference>
<dbReference type="InterPro" id="IPR050204">
    <property type="entry name" value="AraC_XylS_family_regulators"/>
</dbReference>
<dbReference type="SUPFAM" id="SSF46689">
    <property type="entry name" value="Homeodomain-like"/>
    <property type="match status" value="2"/>
</dbReference>
<dbReference type="InterPro" id="IPR009057">
    <property type="entry name" value="Homeodomain-like_sf"/>
</dbReference>
<organism evidence="5 6">
    <name type="scientific">Mycetocola lacteus</name>
    <dbReference type="NCBI Taxonomy" id="76637"/>
    <lineage>
        <taxon>Bacteria</taxon>
        <taxon>Bacillati</taxon>
        <taxon>Actinomycetota</taxon>
        <taxon>Actinomycetes</taxon>
        <taxon>Micrococcales</taxon>
        <taxon>Microbacteriaceae</taxon>
        <taxon>Mycetocola</taxon>
    </lineage>
</organism>
<dbReference type="RefSeq" id="WP_121689513.1">
    <property type="nucleotide sequence ID" value="NZ_RCUY01000015.1"/>
</dbReference>
<evidence type="ECO:0000313" key="6">
    <source>
        <dbReference type="Proteomes" id="UP000269438"/>
    </source>
</evidence>
<keyword evidence="6" id="KW-1185">Reference proteome</keyword>
<gene>
    <name evidence="5" type="ORF">D9V34_16295</name>
</gene>
<keyword evidence="1" id="KW-0805">Transcription regulation</keyword>
<dbReference type="InterPro" id="IPR011051">
    <property type="entry name" value="RmlC_Cupin_sf"/>
</dbReference>
<dbReference type="GO" id="GO:0043565">
    <property type="term" value="F:sequence-specific DNA binding"/>
    <property type="evidence" value="ECO:0007669"/>
    <property type="project" value="InterPro"/>
</dbReference>
<dbReference type="PANTHER" id="PTHR46796:SF7">
    <property type="entry name" value="ARAC FAMILY TRANSCRIPTIONAL REGULATOR"/>
    <property type="match status" value="1"/>
</dbReference>
<name>A0A3L7AG51_9MICO</name>